<name>A0ABV7YQ62_9ACTN</name>
<dbReference type="InterPro" id="IPR010982">
    <property type="entry name" value="Lambda_DNA-bd_dom_sf"/>
</dbReference>
<organism evidence="1 2">
    <name type="scientific">Tenggerimyces flavus</name>
    <dbReference type="NCBI Taxonomy" id="1708749"/>
    <lineage>
        <taxon>Bacteria</taxon>
        <taxon>Bacillati</taxon>
        <taxon>Actinomycetota</taxon>
        <taxon>Actinomycetes</taxon>
        <taxon>Propionibacteriales</taxon>
        <taxon>Nocardioidaceae</taxon>
        <taxon>Tenggerimyces</taxon>
    </lineage>
</organism>
<evidence type="ECO:0000313" key="1">
    <source>
        <dbReference type="EMBL" id="MFC3766512.1"/>
    </source>
</evidence>
<evidence type="ECO:0000313" key="2">
    <source>
        <dbReference type="Proteomes" id="UP001595699"/>
    </source>
</evidence>
<gene>
    <name evidence="1" type="ORF">ACFOUW_37190</name>
</gene>
<comment type="caution">
    <text evidence="1">The sequence shown here is derived from an EMBL/GenBank/DDBJ whole genome shotgun (WGS) entry which is preliminary data.</text>
</comment>
<dbReference type="SUPFAM" id="SSF47413">
    <property type="entry name" value="lambda repressor-like DNA-binding domains"/>
    <property type="match status" value="1"/>
</dbReference>
<keyword evidence="2" id="KW-1185">Reference proteome</keyword>
<accession>A0ABV7YQ62</accession>
<reference evidence="2" key="1">
    <citation type="journal article" date="2019" name="Int. J. Syst. Evol. Microbiol.">
        <title>The Global Catalogue of Microorganisms (GCM) 10K type strain sequencing project: providing services to taxonomists for standard genome sequencing and annotation.</title>
        <authorList>
            <consortium name="The Broad Institute Genomics Platform"/>
            <consortium name="The Broad Institute Genome Sequencing Center for Infectious Disease"/>
            <person name="Wu L."/>
            <person name="Ma J."/>
        </authorList>
    </citation>
    <scope>NUCLEOTIDE SEQUENCE [LARGE SCALE GENOMIC DNA]</scope>
    <source>
        <strain evidence="2">CGMCC 4.7241</strain>
    </source>
</reference>
<proteinExistence type="predicted"/>
<sequence>MSADPESLAARNHAEQARLYGAPLVEVIDELTETFGISRAKLARVLGLSAPMVSQLASGNRLKIGNPTAVHRLQRLMQLAPTVRSGQVVAAAAVAEVEAEAPGSVLTRPTATLRHEGATHVQEVLRWAASADDLTRAAAILEAAFPALAEVLRVYGTGRTKDAVEHFRMVSGG</sequence>
<dbReference type="RefSeq" id="WP_205121885.1">
    <property type="nucleotide sequence ID" value="NZ_JAFBCM010000001.1"/>
</dbReference>
<dbReference type="Proteomes" id="UP001595699">
    <property type="component" value="Unassembled WGS sequence"/>
</dbReference>
<dbReference type="EMBL" id="JBHRZH010000055">
    <property type="protein sequence ID" value="MFC3766512.1"/>
    <property type="molecule type" value="Genomic_DNA"/>
</dbReference>
<protein>
    <submittedName>
        <fullName evidence="1">Helix-turn-helix domain-containing protein</fullName>
    </submittedName>
</protein>